<dbReference type="EMBL" id="UYSL01019995">
    <property type="protein sequence ID" value="VDL71944.1"/>
    <property type="molecule type" value="Genomic_DNA"/>
</dbReference>
<dbReference type="InterPro" id="IPR042099">
    <property type="entry name" value="ANL_N_sf"/>
</dbReference>
<accession>A0A0N4XYZ7</accession>
<dbReference type="Gene3D" id="3.30.300.30">
    <property type="match status" value="1"/>
</dbReference>
<evidence type="ECO:0000313" key="6">
    <source>
        <dbReference type="WBParaSite" id="NBR_0000835401-mRNA-1"/>
    </source>
</evidence>
<evidence type="ECO:0000313" key="4">
    <source>
        <dbReference type="EMBL" id="VDL71944.1"/>
    </source>
</evidence>
<dbReference type="GO" id="GO:0005777">
    <property type="term" value="C:peroxisome"/>
    <property type="evidence" value="ECO:0007669"/>
    <property type="project" value="UniProtKB-SubCell"/>
</dbReference>
<dbReference type="WBParaSite" id="NBR_0000835401-mRNA-1">
    <property type="protein sequence ID" value="NBR_0000835401-mRNA-1"/>
    <property type="gene ID" value="NBR_0000835401"/>
</dbReference>
<evidence type="ECO:0000259" key="3">
    <source>
        <dbReference type="Pfam" id="PF00501"/>
    </source>
</evidence>
<dbReference type="GO" id="GO:0016405">
    <property type="term" value="F:CoA-ligase activity"/>
    <property type="evidence" value="ECO:0007669"/>
    <property type="project" value="TreeGrafter"/>
</dbReference>
<dbReference type="STRING" id="27835.A0A0N4XYZ7"/>
<dbReference type="Proteomes" id="UP000271162">
    <property type="component" value="Unassembled WGS sequence"/>
</dbReference>
<keyword evidence="5" id="KW-1185">Reference proteome</keyword>
<dbReference type="InterPro" id="IPR000873">
    <property type="entry name" value="AMP-dep_synth/lig_dom"/>
</dbReference>
<proteinExistence type="predicted"/>
<dbReference type="PANTHER" id="PTHR24096">
    <property type="entry name" value="LONG-CHAIN-FATTY-ACID--COA LIGASE"/>
    <property type="match status" value="1"/>
</dbReference>
<name>A0A0N4XYZ7_NIPBR</name>
<dbReference type="OMA" id="NIDQYEI"/>
<gene>
    <name evidence="4" type="ORF">NBR_LOCUS8355</name>
</gene>
<keyword evidence="2" id="KW-0576">Peroxisome</keyword>
<dbReference type="PANTHER" id="PTHR24096:SF341">
    <property type="entry name" value="AMP-DEPENDENT SYNTHETASE_LIGASE DOMAIN-CONTAINING PROTEIN"/>
    <property type="match status" value="1"/>
</dbReference>
<dbReference type="InterPro" id="IPR045851">
    <property type="entry name" value="AMP-bd_C_sf"/>
</dbReference>
<reference evidence="6" key="1">
    <citation type="submission" date="2017-02" db="UniProtKB">
        <authorList>
            <consortium name="WormBaseParasite"/>
        </authorList>
    </citation>
    <scope>IDENTIFICATION</scope>
</reference>
<dbReference type="SUPFAM" id="SSF56801">
    <property type="entry name" value="Acetyl-CoA synthetase-like"/>
    <property type="match status" value="1"/>
</dbReference>
<dbReference type="Pfam" id="PF00501">
    <property type="entry name" value="AMP-binding"/>
    <property type="match status" value="1"/>
</dbReference>
<reference evidence="4 5" key="2">
    <citation type="submission" date="2018-11" db="EMBL/GenBank/DDBJ databases">
        <authorList>
            <consortium name="Pathogen Informatics"/>
        </authorList>
    </citation>
    <scope>NUCLEOTIDE SEQUENCE [LARGE SCALE GENOMIC DNA]</scope>
</reference>
<comment type="subcellular location">
    <subcellularLocation>
        <location evidence="1">Peroxisome</location>
    </subcellularLocation>
</comment>
<organism evidence="6">
    <name type="scientific">Nippostrongylus brasiliensis</name>
    <name type="common">Rat hookworm</name>
    <dbReference type="NCBI Taxonomy" id="27835"/>
    <lineage>
        <taxon>Eukaryota</taxon>
        <taxon>Metazoa</taxon>
        <taxon>Ecdysozoa</taxon>
        <taxon>Nematoda</taxon>
        <taxon>Chromadorea</taxon>
        <taxon>Rhabditida</taxon>
        <taxon>Rhabditina</taxon>
        <taxon>Rhabditomorpha</taxon>
        <taxon>Strongyloidea</taxon>
        <taxon>Heligmosomidae</taxon>
        <taxon>Nippostrongylus</taxon>
    </lineage>
</organism>
<evidence type="ECO:0000313" key="5">
    <source>
        <dbReference type="Proteomes" id="UP000271162"/>
    </source>
</evidence>
<dbReference type="Gene3D" id="3.40.50.12780">
    <property type="entry name" value="N-terminal domain of ligase-like"/>
    <property type="match status" value="1"/>
</dbReference>
<protein>
    <submittedName>
        <fullName evidence="6">AMP-binding domain-containing protein</fullName>
    </submittedName>
</protein>
<feature type="domain" description="AMP-dependent synthetase/ligase" evidence="3">
    <location>
        <begin position="101"/>
        <end position="481"/>
    </location>
</feature>
<evidence type="ECO:0000256" key="2">
    <source>
        <dbReference type="ARBA" id="ARBA00023140"/>
    </source>
</evidence>
<evidence type="ECO:0000256" key="1">
    <source>
        <dbReference type="ARBA" id="ARBA00004275"/>
    </source>
</evidence>
<sequence>MQTIPSHYPSLKKFDLSQYDVTMSVDETPSSTIDTEGSIEHDDLISTATTDEHESIEAIEPKLVLQVPAEPSLSPTPRQSKKKLECESWNRWLFAEINKVTEKTPEHVALVDEVGERRYITYQELLNNVNRAANFLRHHGIDKGARVAVCMSNSLEYIYFELALFLIDAVPILLNPGHVASERFPKLQCTAVLVDGEHYGNVLRSLANFSGIGHIFVLTTDVGSLYIPRFIWIIDAYGYLNFHSNPPWTTDAKYEVDEVVAFSTSGTTSQKSKVVGHGSESAHRLCTEFIDVLVEQLVERVSESRTHHLVTSGLHTIDTWSLLMHSLVSDRTLIITESNSDVWAVSSLDRIAELIQLYDIALITTNPQFLKSFLKYEIHNLYDISSLKVVSYSGSPLPISVARKFQQMTNSSILQVYCSTELGPISYGVLDNTGADLLIGGRMFDGVTVKVADTDDEELDVPCGVWGQILIRSPIIYTRYLGEKSDSSWTAQKWLRTGEKLGRKLLIPWLGEAQYCLLVVSVLLENALAGHPSIEDVVVANLNDELAAGIVVAVSMQLPTVDELNEFLQEQKFARITRIVQVDFIPRSETGKLLRSEVPFLLQSEDDNRLLECAVNK</sequence>
<dbReference type="AlphaFoldDB" id="A0A0N4XYZ7"/>